<comment type="similarity">
    <text evidence="8">Belongs to the P-Pant transferase superfamily. AcpS family.</text>
</comment>
<accession>A0A941CQI9</accession>
<comment type="cofactor">
    <cofactor evidence="8">
        <name>Mg(2+)</name>
        <dbReference type="ChEBI" id="CHEBI:18420"/>
    </cofactor>
</comment>
<dbReference type="EC" id="2.7.8.7" evidence="8"/>
<evidence type="ECO:0000256" key="8">
    <source>
        <dbReference type="HAMAP-Rule" id="MF_00101"/>
    </source>
</evidence>
<keyword evidence="1 8" id="KW-0444">Lipid biosynthesis</keyword>
<dbReference type="SUPFAM" id="SSF56214">
    <property type="entry name" value="4'-phosphopantetheinyl transferase"/>
    <property type="match status" value="1"/>
</dbReference>
<comment type="catalytic activity">
    <reaction evidence="8">
        <text>apo-[ACP] + CoA = holo-[ACP] + adenosine 3',5'-bisphosphate + H(+)</text>
        <dbReference type="Rhea" id="RHEA:12068"/>
        <dbReference type="Rhea" id="RHEA-COMP:9685"/>
        <dbReference type="Rhea" id="RHEA-COMP:9690"/>
        <dbReference type="ChEBI" id="CHEBI:15378"/>
        <dbReference type="ChEBI" id="CHEBI:29999"/>
        <dbReference type="ChEBI" id="CHEBI:57287"/>
        <dbReference type="ChEBI" id="CHEBI:58343"/>
        <dbReference type="ChEBI" id="CHEBI:64479"/>
        <dbReference type="EC" id="2.7.8.7"/>
    </reaction>
</comment>
<dbReference type="GO" id="GO:0008897">
    <property type="term" value="F:holo-[acyl-carrier-protein] synthase activity"/>
    <property type="evidence" value="ECO:0007669"/>
    <property type="project" value="UniProtKB-UniRule"/>
</dbReference>
<dbReference type="NCBIfam" id="TIGR00516">
    <property type="entry name" value="acpS"/>
    <property type="match status" value="1"/>
</dbReference>
<evidence type="ECO:0000256" key="4">
    <source>
        <dbReference type="ARBA" id="ARBA00022832"/>
    </source>
</evidence>
<comment type="subcellular location">
    <subcellularLocation>
        <location evidence="8">Cytoplasm</location>
    </subcellularLocation>
</comment>
<gene>
    <name evidence="8 10" type="primary">acpS</name>
    <name evidence="10" type="ORF">KCG48_12150</name>
</gene>
<evidence type="ECO:0000313" key="11">
    <source>
        <dbReference type="Proteomes" id="UP000675379"/>
    </source>
</evidence>
<keyword evidence="11" id="KW-1185">Reference proteome</keyword>
<keyword evidence="7 8" id="KW-0275">Fatty acid biosynthesis</keyword>
<comment type="function">
    <text evidence="8">Transfers the 4'-phosphopantetheine moiety from coenzyme A to a Ser of acyl-carrier-protein.</text>
</comment>
<dbReference type="InterPro" id="IPR002582">
    <property type="entry name" value="ACPS"/>
</dbReference>
<dbReference type="InterPro" id="IPR037143">
    <property type="entry name" value="4-PPantetheinyl_Trfase_dom_sf"/>
</dbReference>
<dbReference type="GO" id="GO:0006633">
    <property type="term" value="P:fatty acid biosynthetic process"/>
    <property type="evidence" value="ECO:0007669"/>
    <property type="project" value="UniProtKB-UniRule"/>
</dbReference>
<sequence>MIRGTGIDMIEIQRIQEAFDTPKKRARVFTEKELQLLGEGNPSRMAGFFAAKEALAKALGTGISGFGFRDIEVRKDTAGKPYFDPEHLAPLLLAKLGSTAFVVHLTISHDRERAVAMVIIEEGEP</sequence>
<evidence type="ECO:0000256" key="3">
    <source>
        <dbReference type="ARBA" id="ARBA00022723"/>
    </source>
</evidence>
<reference evidence="10" key="1">
    <citation type="submission" date="2021-04" db="EMBL/GenBank/DDBJ databases">
        <title>Proteiniclasticum sedimins sp. nov., an obligate anaerobic bacterium isolated from anaerobic sludge.</title>
        <authorList>
            <person name="Liu J."/>
        </authorList>
    </citation>
    <scope>NUCLEOTIDE SEQUENCE</scope>
    <source>
        <strain evidence="10">BAD-10</strain>
    </source>
</reference>
<dbReference type="RefSeq" id="WP_211802484.1">
    <property type="nucleotide sequence ID" value="NZ_JAGSCS010000019.1"/>
</dbReference>
<dbReference type="NCBIfam" id="TIGR00556">
    <property type="entry name" value="pantethn_trn"/>
    <property type="match status" value="1"/>
</dbReference>
<evidence type="ECO:0000256" key="7">
    <source>
        <dbReference type="ARBA" id="ARBA00023160"/>
    </source>
</evidence>
<comment type="caution">
    <text evidence="10">The sequence shown here is derived from an EMBL/GenBank/DDBJ whole genome shotgun (WGS) entry which is preliminary data.</text>
</comment>
<evidence type="ECO:0000256" key="2">
    <source>
        <dbReference type="ARBA" id="ARBA00022679"/>
    </source>
</evidence>
<dbReference type="AlphaFoldDB" id="A0A941CQI9"/>
<name>A0A941CQI9_9CLOT</name>
<evidence type="ECO:0000256" key="5">
    <source>
        <dbReference type="ARBA" id="ARBA00022842"/>
    </source>
</evidence>
<dbReference type="InterPro" id="IPR008278">
    <property type="entry name" value="4-PPantetheinyl_Trfase_dom"/>
</dbReference>
<feature type="domain" description="4'-phosphopantetheinyl transferase" evidence="9">
    <location>
        <begin position="5"/>
        <end position="91"/>
    </location>
</feature>
<dbReference type="Proteomes" id="UP000675379">
    <property type="component" value="Unassembled WGS sequence"/>
</dbReference>
<organism evidence="10 11">
    <name type="scientific">Proteiniclasticum sediminis</name>
    <dbReference type="NCBI Taxonomy" id="2804028"/>
    <lineage>
        <taxon>Bacteria</taxon>
        <taxon>Bacillati</taxon>
        <taxon>Bacillota</taxon>
        <taxon>Clostridia</taxon>
        <taxon>Eubacteriales</taxon>
        <taxon>Clostridiaceae</taxon>
        <taxon>Proteiniclasticum</taxon>
    </lineage>
</organism>
<keyword evidence="2 8" id="KW-0808">Transferase</keyword>
<dbReference type="GO" id="GO:0000287">
    <property type="term" value="F:magnesium ion binding"/>
    <property type="evidence" value="ECO:0007669"/>
    <property type="project" value="UniProtKB-UniRule"/>
</dbReference>
<dbReference type="Gene3D" id="3.90.470.20">
    <property type="entry name" value="4'-phosphopantetheinyl transferase domain"/>
    <property type="match status" value="1"/>
</dbReference>
<dbReference type="EMBL" id="JAGSCS010000019">
    <property type="protein sequence ID" value="MBR0577066.1"/>
    <property type="molecule type" value="Genomic_DNA"/>
</dbReference>
<dbReference type="GO" id="GO:0005737">
    <property type="term" value="C:cytoplasm"/>
    <property type="evidence" value="ECO:0007669"/>
    <property type="project" value="UniProtKB-SubCell"/>
</dbReference>
<dbReference type="HAMAP" id="MF_00101">
    <property type="entry name" value="AcpS"/>
    <property type="match status" value="1"/>
</dbReference>
<proteinExistence type="inferred from homology"/>
<evidence type="ECO:0000259" key="9">
    <source>
        <dbReference type="Pfam" id="PF01648"/>
    </source>
</evidence>
<keyword evidence="6 8" id="KW-0443">Lipid metabolism</keyword>
<dbReference type="Pfam" id="PF01648">
    <property type="entry name" value="ACPS"/>
    <property type="match status" value="1"/>
</dbReference>
<feature type="binding site" evidence="8">
    <location>
        <position position="8"/>
    </location>
    <ligand>
        <name>Mg(2+)</name>
        <dbReference type="ChEBI" id="CHEBI:18420"/>
    </ligand>
</feature>
<feature type="binding site" evidence="8">
    <location>
        <position position="53"/>
    </location>
    <ligand>
        <name>Mg(2+)</name>
        <dbReference type="ChEBI" id="CHEBI:18420"/>
    </ligand>
</feature>
<keyword evidence="4 8" id="KW-0276">Fatty acid metabolism</keyword>
<evidence type="ECO:0000256" key="6">
    <source>
        <dbReference type="ARBA" id="ARBA00023098"/>
    </source>
</evidence>
<keyword evidence="8" id="KW-0963">Cytoplasm</keyword>
<evidence type="ECO:0000256" key="1">
    <source>
        <dbReference type="ARBA" id="ARBA00022516"/>
    </source>
</evidence>
<keyword evidence="3 8" id="KW-0479">Metal-binding</keyword>
<keyword evidence="5 8" id="KW-0460">Magnesium</keyword>
<dbReference type="InterPro" id="IPR004568">
    <property type="entry name" value="Ppantetheine-prot_Trfase_dom"/>
</dbReference>
<evidence type="ECO:0000313" key="10">
    <source>
        <dbReference type="EMBL" id="MBR0577066.1"/>
    </source>
</evidence>
<protein>
    <recommendedName>
        <fullName evidence="8">Holo-[acyl-carrier-protein] synthase</fullName>
        <shortName evidence="8">Holo-ACP synthase</shortName>
        <ecNumber evidence="8">2.7.8.7</ecNumber>
    </recommendedName>
    <alternativeName>
        <fullName evidence="8">4'-phosphopantetheinyl transferase AcpS</fullName>
    </alternativeName>
</protein>